<feature type="domain" description="Enoyl reductase (ER)" evidence="7">
    <location>
        <begin position="18"/>
        <end position="368"/>
    </location>
</feature>
<keyword evidence="4 6" id="KW-0862">Zinc</keyword>
<dbReference type="InterPro" id="IPR020843">
    <property type="entry name" value="ER"/>
</dbReference>
<dbReference type="EMBL" id="FKBS01000029">
    <property type="protein sequence ID" value="SAI59744.1"/>
    <property type="molecule type" value="Genomic_DNA"/>
</dbReference>
<dbReference type="Gene3D" id="3.90.180.10">
    <property type="entry name" value="Medium-chain alcohol dehydrogenases, catalytic domain"/>
    <property type="match status" value="1"/>
</dbReference>
<dbReference type="InterPro" id="IPR002328">
    <property type="entry name" value="ADH_Zn_CS"/>
</dbReference>
<sequence length="377" mass="39193">MKINAAVLRHTGVQGPYAQTRPLAITEVELDPPGPGEVLVRIRAAGLCHSDLSVINGDRPRALPIVLGHESSGEVVETGPGVTDLRAGDHVAMVFVPSCGGCTPCAEGRPALCEPGAAANTQGTLLGGGRRLHVGGDWLNHHTGVSCFAEYAVVSRRSCVKVHAELSHREAALFGCAVLTGAGAVINRARIKAGDTAAIIGLGGVGMSALLAAVAAGARRVVAVDFSDEKLALARSLGATHAVNPKQIASDDDLYDLAGGRVDYGFDMAGAVPAFETAYKLTRRGGATITSGLPNPRSTFPLSLSQMVGEEREIRGSYLGSGVPAIDIGRYIDLYKAGRLPVDRLMGKTFTLDQINEGFDHLATGGSLRDAIVFQGQ</sequence>
<dbReference type="SMART" id="SM00829">
    <property type="entry name" value="PKS_ER"/>
    <property type="match status" value="1"/>
</dbReference>
<dbReference type="EC" id="1.1.1.284" evidence="8"/>
<keyword evidence="5 8" id="KW-0560">Oxidoreductase</keyword>
<keyword evidence="3 6" id="KW-0479">Metal-binding</keyword>
<dbReference type="FunFam" id="3.40.50.720:FF:000003">
    <property type="entry name" value="S-(hydroxymethyl)glutathione dehydrogenase"/>
    <property type="match status" value="1"/>
</dbReference>
<dbReference type="GO" id="GO:0051903">
    <property type="term" value="F:S-(hydroxymethyl)glutathione dehydrogenase [NAD(P)+] activity"/>
    <property type="evidence" value="ECO:0007669"/>
    <property type="project" value="UniProtKB-EC"/>
</dbReference>
<dbReference type="Proteomes" id="UP000077037">
    <property type="component" value="Unassembled WGS sequence"/>
</dbReference>
<dbReference type="CDD" id="cd08281">
    <property type="entry name" value="liver_ADH_like1"/>
    <property type="match status" value="1"/>
</dbReference>
<evidence type="ECO:0000313" key="9">
    <source>
        <dbReference type="Proteomes" id="UP000077037"/>
    </source>
</evidence>
<proteinExistence type="inferred from homology"/>
<dbReference type="OrthoDB" id="9770544at2"/>
<protein>
    <submittedName>
        <fullName evidence="8">Glutathione-dependent formaldehyde dehydrogenase</fullName>
        <ecNumber evidence="8">1.1.1.1</ecNumber>
        <ecNumber evidence="8">1.1.1.284</ecNumber>
    </submittedName>
</protein>
<evidence type="ECO:0000256" key="3">
    <source>
        <dbReference type="ARBA" id="ARBA00022723"/>
    </source>
</evidence>
<evidence type="ECO:0000256" key="5">
    <source>
        <dbReference type="ARBA" id="ARBA00023002"/>
    </source>
</evidence>
<name>A0A157RPC3_9BORD</name>
<dbReference type="InterPro" id="IPR011032">
    <property type="entry name" value="GroES-like_sf"/>
</dbReference>
<dbReference type="Gene3D" id="3.40.50.720">
    <property type="entry name" value="NAD(P)-binding Rossmann-like Domain"/>
    <property type="match status" value="1"/>
</dbReference>
<evidence type="ECO:0000313" key="8">
    <source>
        <dbReference type="EMBL" id="SAI59744.1"/>
    </source>
</evidence>
<dbReference type="PROSITE" id="PS00059">
    <property type="entry name" value="ADH_ZINC"/>
    <property type="match status" value="1"/>
</dbReference>
<dbReference type="InterPro" id="IPR013149">
    <property type="entry name" value="ADH-like_C"/>
</dbReference>
<dbReference type="SUPFAM" id="SSF51735">
    <property type="entry name" value="NAD(P)-binding Rossmann-fold domains"/>
    <property type="match status" value="1"/>
</dbReference>
<dbReference type="InterPro" id="IPR036291">
    <property type="entry name" value="NAD(P)-bd_dom_sf"/>
</dbReference>
<evidence type="ECO:0000256" key="6">
    <source>
        <dbReference type="RuleBase" id="RU361277"/>
    </source>
</evidence>
<dbReference type="GO" id="GO:0008270">
    <property type="term" value="F:zinc ion binding"/>
    <property type="evidence" value="ECO:0007669"/>
    <property type="project" value="InterPro"/>
</dbReference>
<dbReference type="PANTHER" id="PTHR43350:SF21">
    <property type="entry name" value="S-NITROSOMYCOTHIOL REDUCTASE MSCR"/>
    <property type="match status" value="1"/>
</dbReference>
<dbReference type="SUPFAM" id="SSF50129">
    <property type="entry name" value="GroES-like"/>
    <property type="match status" value="2"/>
</dbReference>
<reference evidence="8 9" key="1">
    <citation type="submission" date="2016-03" db="EMBL/GenBank/DDBJ databases">
        <authorList>
            <consortium name="Pathogen Informatics"/>
        </authorList>
    </citation>
    <scope>NUCLEOTIDE SEQUENCE [LARGE SCALE GENOMIC DNA]</scope>
    <source>
        <strain evidence="8 9">NCTC13364</strain>
    </source>
</reference>
<accession>A0A157RPC3</accession>
<evidence type="ECO:0000259" key="7">
    <source>
        <dbReference type="SMART" id="SM00829"/>
    </source>
</evidence>
<dbReference type="PANTHER" id="PTHR43350">
    <property type="entry name" value="NAD-DEPENDENT ALCOHOL DEHYDROGENASE"/>
    <property type="match status" value="1"/>
</dbReference>
<gene>
    <name evidence="8" type="primary">adhC_3</name>
    <name evidence="8" type="ORF">SAMEA1982600_05363</name>
</gene>
<dbReference type="InterPro" id="IPR013154">
    <property type="entry name" value="ADH-like_N"/>
</dbReference>
<dbReference type="AlphaFoldDB" id="A0A157RPC3"/>
<organism evidence="8 9">
    <name type="scientific">Bordetella ansorpii</name>
    <dbReference type="NCBI Taxonomy" id="288768"/>
    <lineage>
        <taxon>Bacteria</taxon>
        <taxon>Pseudomonadati</taxon>
        <taxon>Pseudomonadota</taxon>
        <taxon>Betaproteobacteria</taxon>
        <taxon>Burkholderiales</taxon>
        <taxon>Alcaligenaceae</taxon>
        <taxon>Bordetella</taxon>
    </lineage>
</organism>
<dbReference type="Pfam" id="PF00107">
    <property type="entry name" value="ADH_zinc_N"/>
    <property type="match status" value="1"/>
</dbReference>
<comment type="similarity">
    <text evidence="2 6">Belongs to the zinc-containing alcohol dehydrogenase family.</text>
</comment>
<dbReference type="Pfam" id="PF08240">
    <property type="entry name" value="ADH_N"/>
    <property type="match status" value="1"/>
</dbReference>
<comment type="cofactor">
    <cofactor evidence="1 6">
        <name>Zn(2+)</name>
        <dbReference type="ChEBI" id="CHEBI:29105"/>
    </cofactor>
</comment>
<dbReference type="EC" id="1.1.1.1" evidence="8"/>
<evidence type="ECO:0000256" key="2">
    <source>
        <dbReference type="ARBA" id="ARBA00008072"/>
    </source>
</evidence>
<dbReference type="GO" id="GO:0004022">
    <property type="term" value="F:alcohol dehydrogenase (NAD+) activity"/>
    <property type="evidence" value="ECO:0007669"/>
    <property type="project" value="UniProtKB-EC"/>
</dbReference>
<dbReference type="RefSeq" id="WP_066421371.1">
    <property type="nucleotide sequence ID" value="NZ_FKBS01000029.1"/>
</dbReference>
<evidence type="ECO:0000256" key="1">
    <source>
        <dbReference type="ARBA" id="ARBA00001947"/>
    </source>
</evidence>
<evidence type="ECO:0000256" key="4">
    <source>
        <dbReference type="ARBA" id="ARBA00022833"/>
    </source>
</evidence>